<keyword evidence="2" id="KW-1185">Reference proteome</keyword>
<accession>A0A812T736</accession>
<gene>
    <name evidence="1" type="ORF">SPIL2461_LOCUS13382</name>
</gene>
<dbReference type="AlphaFoldDB" id="A0A812T736"/>
<organism evidence="1 2">
    <name type="scientific">Symbiodinium pilosum</name>
    <name type="common">Dinoflagellate</name>
    <dbReference type="NCBI Taxonomy" id="2952"/>
    <lineage>
        <taxon>Eukaryota</taxon>
        <taxon>Sar</taxon>
        <taxon>Alveolata</taxon>
        <taxon>Dinophyceae</taxon>
        <taxon>Suessiales</taxon>
        <taxon>Symbiodiniaceae</taxon>
        <taxon>Symbiodinium</taxon>
    </lineage>
</organism>
<protein>
    <submittedName>
        <fullName evidence="1">Uncharacterized protein</fullName>
    </submittedName>
</protein>
<sequence length="177" mass="20498">MGGLINVHVVCLPILQHRKWRSRLWLKIGSSWWDGSDEQVDLWAWLLVAHKGDVIHRHEGLWYECVQLSENAEHMLLFNYEEQEFEALRLDFAPRLTIQALNEMDIPLQPLAALTEVAAWNPLNEVPLGCWLVRRNDEEKKARMHALGNLAVPQCGQLACEVLLKLSRCGQHLPYFK</sequence>
<comment type="caution">
    <text evidence="1">The sequence shown here is derived from an EMBL/GenBank/DDBJ whole genome shotgun (WGS) entry which is preliminary data.</text>
</comment>
<name>A0A812T736_SYMPI</name>
<evidence type="ECO:0000313" key="1">
    <source>
        <dbReference type="EMBL" id="CAE7513510.1"/>
    </source>
</evidence>
<proteinExistence type="predicted"/>
<dbReference type="EMBL" id="CAJNIZ010029112">
    <property type="protein sequence ID" value="CAE7513510.1"/>
    <property type="molecule type" value="Genomic_DNA"/>
</dbReference>
<dbReference type="Proteomes" id="UP000649617">
    <property type="component" value="Unassembled WGS sequence"/>
</dbReference>
<reference evidence="1" key="1">
    <citation type="submission" date="2021-02" db="EMBL/GenBank/DDBJ databases">
        <authorList>
            <person name="Dougan E. K."/>
            <person name="Rhodes N."/>
            <person name="Thang M."/>
            <person name="Chan C."/>
        </authorList>
    </citation>
    <scope>NUCLEOTIDE SEQUENCE</scope>
</reference>
<evidence type="ECO:0000313" key="2">
    <source>
        <dbReference type="Proteomes" id="UP000649617"/>
    </source>
</evidence>